<comment type="caution">
    <text evidence="2">The sequence shown here is derived from an EMBL/GenBank/DDBJ whole genome shotgun (WGS) entry which is preliminary data.</text>
</comment>
<organism evidence="2 3">
    <name type="scientific">Prosthecochloris marina</name>
    <dbReference type="NCBI Taxonomy" id="2017681"/>
    <lineage>
        <taxon>Bacteria</taxon>
        <taxon>Pseudomonadati</taxon>
        <taxon>Chlorobiota</taxon>
        <taxon>Chlorobiia</taxon>
        <taxon>Chlorobiales</taxon>
        <taxon>Chlorobiaceae</taxon>
        <taxon>Prosthecochloris</taxon>
    </lineage>
</organism>
<proteinExistence type="predicted"/>
<gene>
    <name evidence="2" type="ORF">CR164_11275</name>
</gene>
<name>A0A317T3Y9_9CHLB</name>
<reference evidence="3" key="1">
    <citation type="submission" date="2017-10" db="EMBL/GenBank/DDBJ databases">
        <authorList>
            <person name="Gaisin V.A."/>
            <person name="Rysina M.S."/>
            <person name="Grouzdev D.S."/>
        </authorList>
    </citation>
    <scope>NUCLEOTIDE SEQUENCE [LARGE SCALE GENOMIC DNA]</scope>
    <source>
        <strain evidence="3">V1</strain>
    </source>
</reference>
<evidence type="ECO:0000256" key="1">
    <source>
        <dbReference type="SAM" id="SignalP"/>
    </source>
</evidence>
<keyword evidence="1" id="KW-0732">Signal</keyword>
<evidence type="ECO:0000313" key="2">
    <source>
        <dbReference type="EMBL" id="PWW81314.1"/>
    </source>
</evidence>
<dbReference type="RefSeq" id="WP_110024102.1">
    <property type="nucleotide sequence ID" value="NZ_PDNZ01000008.1"/>
</dbReference>
<dbReference type="EMBL" id="PDNZ01000008">
    <property type="protein sequence ID" value="PWW81314.1"/>
    <property type="molecule type" value="Genomic_DNA"/>
</dbReference>
<feature type="signal peptide" evidence="1">
    <location>
        <begin position="1"/>
        <end position="23"/>
    </location>
</feature>
<evidence type="ECO:0000313" key="3">
    <source>
        <dbReference type="Proteomes" id="UP000246278"/>
    </source>
</evidence>
<dbReference type="Proteomes" id="UP000246278">
    <property type="component" value="Unassembled WGS sequence"/>
</dbReference>
<protein>
    <submittedName>
        <fullName evidence="2">Uncharacterized protein</fullName>
    </submittedName>
</protein>
<keyword evidence="3" id="KW-1185">Reference proteome</keyword>
<accession>A0A317T3Y9</accession>
<sequence length="195" mass="20545">MTRIKSILIALVLLTTLSSPALAASTSGTTNVSVRVPEFIVLHYYSGITLNFNAPTAEAIDEGSNSFDADWSGNTSGNGLDANDLMTASLELDGTKTTVRLNNVWAVRGFSTSGNARVDVTTPSDKLQNGSSEIKMSNVKVSDDAQNGSTITIKLNGISKNRATTGNIEMDLDFSNTTRSGSHTGGEYTITATTI</sequence>
<dbReference type="AlphaFoldDB" id="A0A317T3Y9"/>
<dbReference type="OrthoDB" id="595139at2"/>
<feature type="chain" id="PRO_5016307288" evidence="1">
    <location>
        <begin position="24"/>
        <end position="195"/>
    </location>
</feature>